<dbReference type="EMBL" id="JAPQKS010000003">
    <property type="protein sequence ID" value="KAJ5239340.1"/>
    <property type="molecule type" value="Genomic_DNA"/>
</dbReference>
<reference evidence="1" key="2">
    <citation type="journal article" date="2023" name="IMA Fungus">
        <title>Comparative genomic study of the Penicillium genus elucidates a diverse pangenome and 15 lateral gene transfer events.</title>
        <authorList>
            <person name="Petersen C."/>
            <person name="Sorensen T."/>
            <person name="Nielsen M.R."/>
            <person name="Sondergaard T.E."/>
            <person name="Sorensen J.L."/>
            <person name="Fitzpatrick D.A."/>
            <person name="Frisvad J.C."/>
            <person name="Nielsen K.L."/>
        </authorList>
    </citation>
    <scope>NUCLEOTIDE SEQUENCE</scope>
    <source>
        <strain evidence="1">IBT 19713</strain>
    </source>
</reference>
<dbReference type="OrthoDB" id="10253869at2759"/>
<reference evidence="1" key="1">
    <citation type="submission" date="2022-11" db="EMBL/GenBank/DDBJ databases">
        <authorList>
            <person name="Petersen C."/>
        </authorList>
    </citation>
    <scope>NUCLEOTIDE SEQUENCE</scope>
    <source>
        <strain evidence="1">IBT 19713</strain>
    </source>
</reference>
<dbReference type="RefSeq" id="XP_058332259.1">
    <property type="nucleotide sequence ID" value="XM_058473256.1"/>
</dbReference>
<name>A0A9W9P7W5_9EURO</name>
<proteinExistence type="predicted"/>
<accession>A0A9W9P7W5</accession>
<dbReference type="AlphaFoldDB" id="A0A9W9P7W5"/>
<dbReference type="GeneID" id="83200559"/>
<keyword evidence="2" id="KW-1185">Reference proteome</keyword>
<gene>
    <name evidence="1" type="ORF">N7468_003959</name>
</gene>
<dbReference type="SUPFAM" id="SSF52777">
    <property type="entry name" value="CoA-dependent acyltransferases"/>
    <property type="match status" value="1"/>
</dbReference>
<evidence type="ECO:0000313" key="1">
    <source>
        <dbReference type="EMBL" id="KAJ5239340.1"/>
    </source>
</evidence>
<organism evidence="1 2">
    <name type="scientific">Penicillium chermesinum</name>
    <dbReference type="NCBI Taxonomy" id="63820"/>
    <lineage>
        <taxon>Eukaryota</taxon>
        <taxon>Fungi</taxon>
        <taxon>Dikarya</taxon>
        <taxon>Ascomycota</taxon>
        <taxon>Pezizomycotina</taxon>
        <taxon>Eurotiomycetes</taxon>
        <taxon>Eurotiomycetidae</taxon>
        <taxon>Eurotiales</taxon>
        <taxon>Aspergillaceae</taxon>
        <taxon>Penicillium</taxon>
    </lineage>
</organism>
<comment type="caution">
    <text evidence="1">The sequence shown here is derived from an EMBL/GenBank/DDBJ whole genome shotgun (WGS) entry which is preliminary data.</text>
</comment>
<dbReference type="Proteomes" id="UP001150941">
    <property type="component" value="Unassembled WGS sequence"/>
</dbReference>
<protein>
    <submittedName>
        <fullName evidence="1">Uncharacterized protein</fullName>
    </submittedName>
</protein>
<evidence type="ECO:0000313" key="2">
    <source>
        <dbReference type="Proteomes" id="UP001150941"/>
    </source>
</evidence>
<dbReference type="Gene3D" id="3.30.559.30">
    <property type="entry name" value="Nonribosomal peptide synthetase, condensation domain"/>
    <property type="match status" value="1"/>
</dbReference>
<sequence>MAASAVKFHSKYLADLEEHKHVLWPHPTSRLIVAPERCMHDGHMILFEAPAFVSLRKRYPMITTPVILKAALALMIILHTNHTHAVFLNLEAQRARLPFLRDGFPFVSANEAADVSGPTFGGVLNLVKFQPTQTVLEYLLRIREDQDSLTKYATVPWHELSRQTGHSMEGTLPRVAESVIFNWMPGLGPAALGENPYRHMTVKQTHIRTKLGMLANAGAGGIDGSQILIFLQGAVANMSTLWVERTAQEMKSIALWLGNEDSLQIQVGEFTKHIP</sequence>